<proteinExistence type="predicted"/>
<dbReference type="Proteomes" id="UP000790377">
    <property type="component" value="Unassembled WGS sequence"/>
</dbReference>
<comment type="caution">
    <text evidence="1">The sequence shown here is derived from an EMBL/GenBank/DDBJ whole genome shotgun (WGS) entry which is preliminary data.</text>
</comment>
<name>A0ACB8AAX6_9AGAM</name>
<gene>
    <name evidence="1" type="ORF">BJ138DRAFT_1152627</name>
</gene>
<keyword evidence="2" id="KW-1185">Reference proteome</keyword>
<accession>A0ACB8AAX6</accession>
<protein>
    <submittedName>
        <fullName evidence="1">Uncharacterized protein</fullName>
    </submittedName>
</protein>
<dbReference type="EMBL" id="MU267709">
    <property type="protein sequence ID" value="KAH7910530.1"/>
    <property type="molecule type" value="Genomic_DNA"/>
</dbReference>
<evidence type="ECO:0000313" key="1">
    <source>
        <dbReference type="EMBL" id="KAH7910530.1"/>
    </source>
</evidence>
<sequence>MSNSTQAEVEKEKGNTAFQSQDYKSAIEHYTLAISLDPLNFAYPLNRSITNLKLARWDDAERDATKALGLSPNNCKALYRRFRARMMLEDSEGAYQDVSAFRRAGGDTRMSLEMVSELSTLSGLLAMRKAMAGMTS</sequence>
<evidence type="ECO:0000313" key="2">
    <source>
        <dbReference type="Proteomes" id="UP000790377"/>
    </source>
</evidence>
<organism evidence="1 2">
    <name type="scientific">Hygrophoropsis aurantiaca</name>
    <dbReference type="NCBI Taxonomy" id="72124"/>
    <lineage>
        <taxon>Eukaryota</taxon>
        <taxon>Fungi</taxon>
        <taxon>Dikarya</taxon>
        <taxon>Basidiomycota</taxon>
        <taxon>Agaricomycotina</taxon>
        <taxon>Agaricomycetes</taxon>
        <taxon>Agaricomycetidae</taxon>
        <taxon>Boletales</taxon>
        <taxon>Coniophorineae</taxon>
        <taxon>Hygrophoropsidaceae</taxon>
        <taxon>Hygrophoropsis</taxon>
    </lineage>
</organism>
<reference evidence="1" key="1">
    <citation type="journal article" date="2021" name="New Phytol.">
        <title>Evolutionary innovations through gain and loss of genes in the ectomycorrhizal Boletales.</title>
        <authorList>
            <person name="Wu G."/>
            <person name="Miyauchi S."/>
            <person name="Morin E."/>
            <person name="Kuo A."/>
            <person name="Drula E."/>
            <person name="Varga T."/>
            <person name="Kohler A."/>
            <person name="Feng B."/>
            <person name="Cao Y."/>
            <person name="Lipzen A."/>
            <person name="Daum C."/>
            <person name="Hundley H."/>
            <person name="Pangilinan J."/>
            <person name="Johnson J."/>
            <person name="Barry K."/>
            <person name="LaButti K."/>
            <person name="Ng V."/>
            <person name="Ahrendt S."/>
            <person name="Min B."/>
            <person name="Choi I.G."/>
            <person name="Park H."/>
            <person name="Plett J.M."/>
            <person name="Magnuson J."/>
            <person name="Spatafora J.W."/>
            <person name="Nagy L.G."/>
            <person name="Henrissat B."/>
            <person name="Grigoriev I.V."/>
            <person name="Yang Z.L."/>
            <person name="Xu J."/>
            <person name="Martin F.M."/>
        </authorList>
    </citation>
    <scope>NUCLEOTIDE SEQUENCE</scope>
    <source>
        <strain evidence="1">ATCC 28755</strain>
    </source>
</reference>